<evidence type="ECO:0000313" key="5">
    <source>
        <dbReference type="Proteomes" id="UP000251889"/>
    </source>
</evidence>
<evidence type="ECO:0000256" key="2">
    <source>
        <dbReference type="SAM" id="SignalP"/>
    </source>
</evidence>
<evidence type="ECO:0000259" key="3">
    <source>
        <dbReference type="Pfam" id="PF10988"/>
    </source>
</evidence>
<dbReference type="Pfam" id="PF10988">
    <property type="entry name" value="DUF2807"/>
    <property type="match status" value="1"/>
</dbReference>
<comment type="caution">
    <text evidence="4">The sequence shown here is derived from an EMBL/GenBank/DDBJ whole genome shotgun (WGS) entry which is preliminary data.</text>
</comment>
<proteinExistence type="predicted"/>
<organism evidence="4 5">
    <name type="scientific">Pseudochryseolinea flava</name>
    <dbReference type="NCBI Taxonomy" id="2059302"/>
    <lineage>
        <taxon>Bacteria</taxon>
        <taxon>Pseudomonadati</taxon>
        <taxon>Bacteroidota</taxon>
        <taxon>Cytophagia</taxon>
        <taxon>Cytophagales</taxon>
        <taxon>Fulvivirgaceae</taxon>
        <taxon>Pseudochryseolinea</taxon>
    </lineage>
</organism>
<dbReference type="RefSeq" id="WP_112748389.1">
    <property type="nucleotide sequence ID" value="NZ_QMFY01000010.1"/>
</dbReference>
<keyword evidence="5" id="KW-1185">Reference proteome</keyword>
<evidence type="ECO:0000256" key="1">
    <source>
        <dbReference type="SAM" id="MobiDB-lite"/>
    </source>
</evidence>
<gene>
    <name evidence="4" type="ORF">DQQ10_18555</name>
</gene>
<keyword evidence="2" id="KW-0732">Signal</keyword>
<feature type="region of interest" description="Disordered" evidence="1">
    <location>
        <begin position="182"/>
        <end position="229"/>
    </location>
</feature>
<dbReference type="Proteomes" id="UP000251889">
    <property type="component" value="Unassembled WGS sequence"/>
</dbReference>
<dbReference type="OrthoDB" id="942536at2"/>
<sequence>MKNLWLVALLVMVTLPAMAQETQTRTLGSFSGVKVSEGIDVYLKKGDKESARVEVTGTKPENVITEISGSYLKVEMKDGTHGMRAKLSVKVYVTYVTIDKLSASSGGNIFADAVIKSRNLDLHASSGGSIEISVDATTVSAGASSAGQIDLQGHTTELQADASSGGQVNAYDLEAESVEAEASSGGSLKVNAKESIDAQASSGGTIRYHGNPSKQMTNSSSGGSVKKSN</sequence>
<name>A0A364XZ18_9BACT</name>
<dbReference type="InterPro" id="IPR021255">
    <property type="entry name" value="DUF2807"/>
</dbReference>
<feature type="chain" id="PRO_5016661979" evidence="2">
    <location>
        <begin position="20"/>
        <end position="229"/>
    </location>
</feature>
<dbReference type="EMBL" id="QMFY01000010">
    <property type="protein sequence ID" value="RAV99602.1"/>
    <property type="molecule type" value="Genomic_DNA"/>
</dbReference>
<reference evidence="4 5" key="1">
    <citation type="submission" date="2018-06" db="EMBL/GenBank/DDBJ databases">
        <title>Chryseolinea flavus sp. nov., a member of the phylum Bacteroidetes isolated from soil.</title>
        <authorList>
            <person name="Li Y."/>
            <person name="Wang J."/>
        </authorList>
    </citation>
    <scope>NUCLEOTIDE SEQUENCE [LARGE SCALE GENOMIC DNA]</scope>
    <source>
        <strain evidence="4 5">SDU1-6</strain>
    </source>
</reference>
<protein>
    <submittedName>
        <fullName evidence="4">DUF2807 domain-containing protein</fullName>
    </submittedName>
</protein>
<feature type="domain" description="Putative auto-transporter adhesin head GIN" evidence="3">
    <location>
        <begin position="30"/>
        <end position="212"/>
    </location>
</feature>
<evidence type="ECO:0000313" key="4">
    <source>
        <dbReference type="EMBL" id="RAV99602.1"/>
    </source>
</evidence>
<feature type="compositionally biased region" description="Low complexity" evidence="1">
    <location>
        <begin position="218"/>
        <end position="229"/>
    </location>
</feature>
<dbReference type="AlphaFoldDB" id="A0A364XZ18"/>
<accession>A0A364XZ18</accession>
<dbReference type="Gene3D" id="2.160.20.120">
    <property type="match status" value="1"/>
</dbReference>
<feature type="signal peptide" evidence="2">
    <location>
        <begin position="1"/>
        <end position="19"/>
    </location>
</feature>